<dbReference type="AlphaFoldDB" id="A0A198A7P4"/>
<evidence type="ECO:0000313" key="9">
    <source>
        <dbReference type="EMBL" id="OAS17125.1"/>
    </source>
</evidence>
<feature type="domain" description="ABC transmembrane type-1" evidence="8">
    <location>
        <begin position="74"/>
        <end position="266"/>
    </location>
</feature>
<comment type="caution">
    <text evidence="9">The sequence shown here is derived from an EMBL/GenBank/DDBJ whole genome shotgun (WGS) entry which is preliminary data.</text>
</comment>
<dbReference type="Gene3D" id="1.10.3720.10">
    <property type="entry name" value="MetI-like"/>
    <property type="match status" value="1"/>
</dbReference>
<evidence type="ECO:0000256" key="3">
    <source>
        <dbReference type="ARBA" id="ARBA00022475"/>
    </source>
</evidence>
<dbReference type="Pfam" id="PF00528">
    <property type="entry name" value="BPD_transp_1"/>
    <property type="match status" value="1"/>
</dbReference>
<comment type="subcellular location">
    <subcellularLocation>
        <location evidence="1 7">Cell membrane</location>
        <topology evidence="1 7">Multi-pass membrane protein</topology>
    </subcellularLocation>
</comment>
<sequence>MNNNQQGILRNLPIYTVLSLISLVILFPFLWMITTSLKDPTKIFLFPPQWIPDPISWSNFKQVFVKQPEFPLYFFNSAYIAIVVTIATCLFAALAGYAFGKMNFRFKNIIFLILLTGMMIPTEVTAIPMFVWMSKLHLTDTHFPLIVPSVLGAGGIFGVFLLRQFFIMVPDELEEAAKIDGCTPWTTFWRIMLPLATPALSTLAIFTFLHSWDNYFDPLIYISDNKLFTLPVGLKLFTDTAGTDWHLLMAASVMATVPLLLVFFIAQKRFIEGVALTGLK</sequence>
<protein>
    <submittedName>
        <fullName evidence="9">Sugar ABC transporter ATP-binding protein</fullName>
    </submittedName>
</protein>
<feature type="transmembrane region" description="Helical" evidence="7">
    <location>
        <begin position="78"/>
        <end position="99"/>
    </location>
</feature>
<dbReference type="InterPro" id="IPR035906">
    <property type="entry name" value="MetI-like_sf"/>
</dbReference>
<gene>
    <name evidence="9" type="ORF">A8708_02595</name>
</gene>
<evidence type="ECO:0000313" key="10">
    <source>
        <dbReference type="Proteomes" id="UP000078454"/>
    </source>
</evidence>
<dbReference type="STRING" id="1850517.A8708_02595"/>
<keyword evidence="6 7" id="KW-0472">Membrane</keyword>
<comment type="similarity">
    <text evidence="7">Belongs to the binding-protein-dependent transport system permease family.</text>
</comment>
<evidence type="ECO:0000256" key="4">
    <source>
        <dbReference type="ARBA" id="ARBA00022692"/>
    </source>
</evidence>
<dbReference type="PANTHER" id="PTHR43744:SF12">
    <property type="entry name" value="ABC TRANSPORTER PERMEASE PROTEIN MG189-RELATED"/>
    <property type="match status" value="1"/>
</dbReference>
<accession>A0A198A7P4</accession>
<dbReference type="OrthoDB" id="9771544at2"/>
<reference evidence="9 10" key="1">
    <citation type="submission" date="2016-05" db="EMBL/GenBank/DDBJ databases">
        <title>Paenibacillus sp. 1ZS3-15 nov., isolated from the rhizosphere soil.</title>
        <authorList>
            <person name="Zhang X.X."/>
            <person name="Zhang J."/>
        </authorList>
    </citation>
    <scope>NUCLEOTIDE SEQUENCE [LARGE SCALE GENOMIC DNA]</scope>
    <source>
        <strain evidence="9 10">1ZS3-15</strain>
    </source>
</reference>
<keyword evidence="10" id="KW-1185">Reference proteome</keyword>
<feature type="transmembrane region" description="Helical" evidence="7">
    <location>
        <begin position="187"/>
        <end position="209"/>
    </location>
</feature>
<name>A0A198A7P4_9BACL</name>
<evidence type="ECO:0000256" key="6">
    <source>
        <dbReference type="ARBA" id="ARBA00023136"/>
    </source>
</evidence>
<dbReference type="GO" id="GO:0005524">
    <property type="term" value="F:ATP binding"/>
    <property type="evidence" value="ECO:0007669"/>
    <property type="project" value="UniProtKB-KW"/>
</dbReference>
<proteinExistence type="inferred from homology"/>
<keyword evidence="9" id="KW-0547">Nucleotide-binding</keyword>
<dbReference type="InterPro" id="IPR000515">
    <property type="entry name" value="MetI-like"/>
</dbReference>
<dbReference type="CDD" id="cd06261">
    <property type="entry name" value="TM_PBP2"/>
    <property type="match status" value="1"/>
</dbReference>
<feature type="transmembrane region" description="Helical" evidence="7">
    <location>
        <begin position="111"/>
        <end position="133"/>
    </location>
</feature>
<dbReference type="SUPFAM" id="SSF161098">
    <property type="entry name" value="MetI-like"/>
    <property type="match status" value="1"/>
</dbReference>
<keyword evidence="4 7" id="KW-0812">Transmembrane</keyword>
<evidence type="ECO:0000259" key="8">
    <source>
        <dbReference type="PROSITE" id="PS50928"/>
    </source>
</evidence>
<evidence type="ECO:0000256" key="5">
    <source>
        <dbReference type="ARBA" id="ARBA00022989"/>
    </source>
</evidence>
<evidence type="ECO:0000256" key="2">
    <source>
        <dbReference type="ARBA" id="ARBA00022448"/>
    </source>
</evidence>
<keyword evidence="2 7" id="KW-0813">Transport</keyword>
<evidence type="ECO:0000256" key="7">
    <source>
        <dbReference type="RuleBase" id="RU363032"/>
    </source>
</evidence>
<feature type="transmembrane region" description="Helical" evidence="7">
    <location>
        <begin position="145"/>
        <end position="166"/>
    </location>
</feature>
<dbReference type="PANTHER" id="PTHR43744">
    <property type="entry name" value="ABC TRANSPORTER PERMEASE PROTEIN MG189-RELATED-RELATED"/>
    <property type="match status" value="1"/>
</dbReference>
<dbReference type="RefSeq" id="WP_068666457.1">
    <property type="nucleotide sequence ID" value="NZ_LYPB01000073.1"/>
</dbReference>
<feature type="transmembrane region" description="Helical" evidence="7">
    <location>
        <begin position="12"/>
        <end position="33"/>
    </location>
</feature>
<organism evidence="9 10">
    <name type="scientific">Paenibacillus oryzisoli</name>
    <dbReference type="NCBI Taxonomy" id="1850517"/>
    <lineage>
        <taxon>Bacteria</taxon>
        <taxon>Bacillati</taxon>
        <taxon>Bacillota</taxon>
        <taxon>Bacilli</taxon>
        <taxon>Bacillales</taxon>
        <taxon>Paenibacillaceae</taxon>
        <taxon>Paenibacillus</taxon>
    </lineage>
</organism>
<dbReference type="Proteomes" id="UP000078454">
    <property type="component" value="Unassembled WGS sequence"/>
</dbReference>
<keyword evidence="9" id="KW-0067">ATP-binding</keyword>
<dbReference type="GO" id="GO:0055085">
    <property type="term" value="P:transmembrane transport"/>
    <property type="evidence" value="ECO:0007669"/>
    <property type="project" value="InterPro"/>
</dbReference>
<feature type="transmembrane region" description="Helical" evidence="7">
    <location>
        <begin position="245"/>
        <end position="266"/>
    </location>
</feature>
<dbReference type="GO" id="GO:0005886">
    <property type="term" value="C:plasma membrane"/>
    <property type="evidence" value="ECO:0007669"/>
    <property type="project" value="UniProtKB-SubCell"/>
</dbReference>
<evidence type="ECO:0000256" key="1">
    <source>
        <dbReference type="ARBA" id="ARBA00004651"/>
    </source>
</evidence>
<keyword evidence="3" id="KW-1003">Cell membrane</keyword>
<dbReference type="EMBL" id="LYPB01000073">
    <property type="protein sequence ID" value="OAS17125.1"/>
    <property type="molecule type" value="Genomic_DNA"/>
</dbReference>
<dbReference type="PROSITE" id="PS50928">
    <property type="entry name" value="ABC_TM1"/>
    <property type="match status" value="1"/>
</dbReference>
<keyword evidence="5 7" id="KW-1133">Transmembrane helix</keyword>